<feature type="compositionally biased region" description="Low complexity" evidence="7">
    <location>
        <begin position="273"/>
        <end position="286"/>
    </location>
</feature>
<dbReference type="Proteomes" id="UP000189703">
    <property type="component" value="Unplaced"/>
</dbReference>
<feature type="compositionally biased region" description="Polar residues" evidence="7">
    <location>
        <begin position="556"/>
        <end position="568"/>
    </location>
</feature>
<comment type="function">
    <text evidence="6">TAFs are components of the transcription factor IID (TFIID) complex that is essential for mediating regulation of RNA polymerase transcription.</text>
</comment>
<evidence type="ECO:0000256" key="6">
    <source>
        <dbReference type="ARBA" id="ARBA00058775"/>
    </source>
</evidence>
<feature type="region of interest" description="Disordered" evidence="7">
    <location>
        <begin position="816"/>
        <end position="849"/>
    </location>
</feature>
<feature type="compositionally biased region" description="Polar residues" evidence="7">
    <location>
        <begin position="102"/>
        <end position="114"/>
    </location>
</feature>
<feature type="compositionally biased region" description="Polar residues" evidence="7">
    <location>
        <begin position="315"/>
        <end position="329"/>
    </location>
</feature>
<comment type="similarity">
    <text evidence="2">Belongs to the TAF4 family.</text>
</comment>
<dbReference type="STRING" id="4432.A0A1U8AVT6"/>
<dbReference type="KEGG" id="nnu:104607991"/>
<feature type="compositionally biased region" description="Polar residues" evidence="7">
    <location>
        <begin position="262"/>
        <end position="272"/>
    </location>
</feature>
<accession>A0A1U8AVT6</accession>
<feature type="compositionally biased region" description="Low complexity" evidence="7">
    <location>
        <begin position="294"/>
        <end position="314"/>
    </location>
</feature>
<feature type="compositionally biased region" description="Basic and acidic residues" evidence="7">
    <location>
        <begin position="825"/>
        <end position="849"/>
    </location>
</feature>
<evidence type="ECO:0000259" key="8">
    <source>
        <dbReference type="PROSITE" id="PS51879"/>
    </source>
</evidence>
<dbReference type="PANTHER" id="PTHR15138">
    <property type="entry name" value="TRANSCRIPTION INITIATION FACTOR TFIID SUBUNIT 4"/>
    <property type="match status" value="1"/>
</dbReference>
<dbReference type="OrthoDB" id="21060at2759"/>
<evidence type="ECO:0000313" key="9">
    <source>
        <dbReference type="Proteomes" id="UP000189703"/>
    </source>
</evidence>
<keyword evidence="5" id="KW-0539">Nucleus</keyword>
<feature type="region of interest" description="Disordered" evidence="7">
    <location>
        <begin position="262"/>
        <end position="396"/>
    </location>
</feature>
<feature type="compositionally biased region" description="Low complexity" evidence="7">
    <location>
        <begin position="330"/>
        <end position="341"/>
    </location>
</feature>
<feature type="region of interest" description="Disordered" evidence="7">
    <location>
        <begin position="545"/>
        <end position="568"/>
    </location>
</feature>
<dbReference type="CDD" id="cd08045">
    <property type="entry name" value="HFD_TAF4"/>
    <property type="match status" value="1"/>
</dbReference>
<feature type="compositionally biased region" description="Basic and acidic residues" evidence="7">
    <location>
        <begin position="545"/>
        <end position="555"/>
    </location>
</feature>
<evidence type="ECO:0000256" key="1">
    <source>
        <dbReference type="ARBA" id="ARBA00004123"/>
    </source>
</evidence>
<dbReference type="InterPro" id="IPR022003">
    <property type="entry name" value="RST"/>
</dbReference>
<feature type="domain" description="RST" evidence="8">
    <location>
        <begin position="189"/>
        <end position="260"/>
    </location>
</feature>
<feature type="compositionally biased region" description="Polar residues" evidence="7">
    <location>
        <begin position="377"/>
        <end position="395"/>
    </location>
</feature>
<dbReference type="InParanoid" id="A0A1U8AVT6"/>
<dbReference type="GeneID" id="104607991"/>
<feature type="region of interest" description="Disordered" evidence="7">
    <location>
        <begin position="28"/>
        <end position="145"/>
    </location>
</feature>
<dbReference type="Pfam" id="PF05236">
    <property type="entry name" value="TAF4"/>
    <property type="match status" value="1"/>
</dbReference>
<feature type="compositionally biased region" description="Polar residues" evidence="7">
    <location>
        <begin position="342"/>
        <end position="369"/>
    </location>
</feature>
<dbReference type="OMA" id="NMQIQPA"/>
<dbReference type="InterPro" id="IPR009072">
    <property type="entry name" value="Histone-fold"/>
</dbReference>
<name>A0A1U8AVT6_NELNU</name>
<dbReference type="InterPro" id="IPR045144">
    <property type="entry name" value="TAF4"/>
</dbReference>
<protein>
    <submittedName>
        <fullName evidence="10">Transcription initiation factor TFIID subunit 4b isoform X1</fullName>
    </submittedName>
</protein>
<feature type="region of interest" description="Disordered" evidence="7">
    <location>
        <begin position="617"/>
        <end position="663"/>
    </location>
</feature>
<dbReference type="PANTHER" id="PTHR15138:SF14">
    <property type="entry name" value="TRANSCRIPTION INITIATION FACTOR TFIID SUBUNIT 4"/>
    <property type="match status" value="1"/>
</dbReference>
<comment type="subcellular location">
    <subcellularLocation>
        <location evidence="1">Nucleus</location>
    </subcellularLocation>
</comment>
<feature type="compositionally biased region" description="Low complexity" evidence="7">
    <location>
        <begin position="503"/>
        <end position="517"/>
    </location>
</feature>
<evidence type="ECO:0000256" key="4">
    <source>
        <dbReference type="ARBA" id="ARBA00023163"/>
    </source>
</evidence>
<feature type="compositionally biased region" description="Polar residues" evidence="7">
    <location>
        <begin position="133"/>
        <end position="145"/>
    </location>
</feature>
<sequence>MDPSIMKLLEEDEDETIHSGAEVEAFTAALNRDIEGDTSTSKPSDSETADLPHNGNPTSSQLFPQWQTSNQEENNTCQNQQEEPRNLQPQEQCKSESDPMQHGSSANEQSSQERAQLPLQQKQSTDQQQEEQNSPQFSQKGGVQLSEQNPVHFSEQDRMLHTDTQHPQYPKLQKTNNQQALPADLANNPMSRSKQVPFGLLLPVILPHLDKDRAMQLQTLFAKLRKNEINKEGFIRLMRSIVGDHMLKQAVSKHVLHQELSKTQAAQNPQTGSHQFQLQSQASSHHQQQHHHQPQPQSQTQPQPQTQPQQQQQQLKMPSLTTSQFTDPHSFSQLQQKSQKSPTDLSQVPTSTVQIQADSNFLTTENSTQRSRDTESQSDSQGTHVSKMSSANMSMVKQERELPTISVQGLNKQQQQHLHLPQTSFTMYGGTVGNYHSSHAYSGPPISGAATSLKSQTQDSQMRQVPLHQSMVSTQIGGATQPVNMMSVAKYEMQNSPNEPKRLPTGPLSHLSSHSTLQQNPVPWHSAIKEHKIGAPSSIPYIKQEQAEKTAEQPHKSQLSAPQGSSSFATIQAEQEEITDKPSARMSFSTSTSMVPTNLVSSTMSAQLESTMPMRSQIPSTATPVGVGPNMKTPPKKSSVGQKKPLESLGSPTPPSSKKQKVSGAFLDQSIEQLNDVTAVSGVNLREEEEQLFSGSKEESRASEATRRVVQEEEERLILQKIPLQKKLAQIMSKCGIKNINNDVERCLSLSVEERMRGLISNLIRLSKQRVDIEKPRHRTVITSDIQRQILLINRKAKEEWNKKLAEEAEKLRKLNEAEGNSGADGDKDKDEVRLKAQKSSKEEDDKMRTTAANVAARAAVGGDDMLSKWQLMAEQARQKREGGIDMASGVLLGKDLSRRPLSTSSRITKDSQKAENKGPTAGAASSGPVGKFGRSHVVVSQTKVSPTISVKDVIAVLEREPQMSRSTLIYRLYEKMHSDAVATDRR</sequence>
<evidence type="ECO:0000256" key="7">
    <source>
        <dbReference type="SAM" id="MobiDB-lite"/>
    </source>
</evidence>
<dbReference type="Gene3D" id="1.10.20.10">
    <property type="entry name" value="Histone, subunit A"/>
    <property type="match status" value="1"/>
</dbReference>
<keyword evidence="9" id="KW-1185">Reference proteome</keyword>
<dbReference type="GO" id="GO:0046982">
    <property type="term" value="F:protein heterodimerization activity"/>
    <property type="evidence" value="ECO:0007669"/>
    <property type="project" value="InterPro"/>
</dbReference>
<feature type="compositionally biased region" description="Polar residues" evidence="7">
    <location>
        <begin position="55"/>
        <end position="69"/>
    </location>
</feature>
<feature type="compositionally biased region" description="Low complexity" evidence="7">
    <location>
        <begin position="116"/>
        <end position="132"/>
    </location>
</feature>
<dbReference type="GO" id="GO:0005669">
    <property type="term" value="C:transcription factor TFIID complex"/>
    <property type="evidence" value="ECO:0000318"/>
    <property type="project" value="GO_Central"/>
</dbReference>
<keyword evidence="3" id="KW-0805">Transcription regulation</keyword>
<dbReference type="Pfam" id="PF12174">
    <property type="entry name" value="RST"/>
    <property type="match status" value="1"/>
</dbReference>
<evidence type="ECO:0000313" key="10">
    <source>
        <dbReference type="RefSeq" id="XP_010272113.1"/>
    </source>
</evidence>
<evidence type="ECO:0000256" key="5">
    <source>
        <dbReference type="ARBA" id="ARBA00023242"/>
    </source>
</evidence>
<dbReference type="RefSeq" id="XP_010272113.1">
    <property type="nucleotide sequence ID" value="XM_010273811.2"/>
</dbReference>
<dbReference type="FunFam" id="1.10.20.10:FF:000015">
    <property type="entry name" value="Transcription initiation factor TFIID subunit 4B"/>
    <property type="match status" value="1"/>
</dbReference>
<dbReference type="eggNOG" id="KOG2341">
    <property type="taxonomic scope" value="Eukaryota"/>
</dbReference>
<dbReference type="AlphaFoldDB" id="A0A1U8AVT6"/>
<dbReference type="FunCoup" id="A0A1U8AVT6">
    <property type="interactions" value="2207"/>
</dbReference>
<keyword evidence="4" id="KW-0804">Transcription</keyword>
<dbReference type="InterPro" id="IPR007900">
    <property type="entry name" value="TAF4_C"/>
</dbReference>
<dbReference type="GO" id="GO:0003677">
    <property type="term" value="F:DNA binding"/>
    <property type="evidence" value="ECO:0000318"/>
    <property type="project" value="GO_Central"/>
</dbReference>
<feature type="compositionally biased region" description="Basic and acidic residues" evidence="7">
    <location>
        <begin position="908"/>
        <end position="917"/>
    </location>
</feature>
<evidence type="ECO:0000256" key="3">
    <source>
        <dbReference type="ARBA" id="ARBA00023015"/>
    </source>
</evidence>
<feature type="region of interest" description="Disordered" evidence="7">
    <location>
        <begin position="493"/>
        <end position="519"/>
    </location>
</feature>
<feature type="region of interest" description="Disordered" evidence="7">
    <location>
        <begin position="898"/>
        <end position="932"/>
    </location>
</feature>
<proteinExistence type="inferred from homology"/>
<dbReference type="PROSITE" id="PS51879">
    <property type="entry name" value="RST"/>
    <property type="match status" value="1"/>
</dbReference>
<reference evidence="10" key="1">
    <citation type="submission" date="2025-08" db="UniProtKB">
        <authorList>
            <consortium name="RefSeq"/>
        </authorList>
    </citation>
    <scope>IDENTIFICATION</scope>
</reference>
<feature type="compositionally biased region" description="Low complexity" evidence="7">
    <location>
        <begin position="70"/>
        <end position="81"/>
    </location>
</feature>
<organism evidence="9 10">
    <name type="scientific">Nelumbo nucifera</name>
    <name type="common">Sacred lotus</name>
    <dbReference type="NCBI Taxonomy" id="4432"/>
    <lineage>
        <taxon>Eukaryota</taxon>
        <taxon>Viridiplantae</taxon>
        <taxon>Streptophyta</taxon>
        <taxon>Embryophyta</taxon>
        <taxon>Tracheophyta</taxon>
        <taxon>Spermatophyta</taxon>
        <taxon>Magnoliopsida</taxon>
        <taxon>Proteales</taxon>
        <taxon>Nelumbonaceae</taxon>
        <taxon>Nelumbo</taxon>
    </lineage>
</organism>
<dbReference type="GO" id="GO:0006367">
    <property type="term" value="P:transcription initiation at RNA polymerase II promoter"/>
    <property type="evidence" value="ECO:0000318"/>
    <property type="project" value="GO_Central"/>
</dbReference>
<gene>
    <name evidence="10" type="primary">LOC104607991</name>
</gene>
<evidence type="ECO:0000256" key="2">
    <source>
        <dbReference type="ARBA" id="ARBA00006178"/>
    </source>
</evidence>